<sequence>MKTNHAVEYFGSKVALAIAIGIHKAAVSQWGENVPKGRAYQLEVLTGGKLKADPAPPSGQERPYQRIAPGTALAEIPCVQRATDAAQTDATQAQPGKA</sequence>
<dbReference type="Pfam" id="PF14549">
    <property type="entry name" value="P22_Cro"/>
    <property type="match status" value="1"/>
</dbReference>
<evidence type="ECO:0000313" key="1">
    <source>
        <dbReference type="EMBL" id="GJA55288.1"/>
    </source>
</evidence>
<accession>A0AAI9PAK3</accession>
<dbReference type="Gene3D" id="1.10.260.40">
    <property type="entry name" value="lambda repressor-like DNA-binding domains"/>
    <property type="match status" value="1"/>
</dbReference>
<dbReference type="SUPFAM" id="SSF47413">
    <property type="entry name" value="lambda repressor-like DNA-binding domains"/>
    <property type="match status" value="1"/>
</dbReference>
<reference evidence="1" key="1">
    <citation type="submission" date="2021-07" db="EMBL/GenBank/DDBJ databases">
        <title>Draft genome sequence of carbapenem-resistant Aeromonas spp. in Japan.</title>
        <authorList>
            <person name="Maehana S."/>
            <person name="Suzuki M."/>
            <person name="Kitasato H."/>
        </authorList>
    </citation>
    <scope>NUCLEOTIDE SEQUENCE</scope>
    <source>
        <strain evidence="1">KAM348</strain>
    </source>
</reference>
<comment type="caution">
    <text evidence="1">The sequence shown here is derived from an EMBL/GenBank/DDBJ whole genome shotgun (WGS) entry which is preliminary data.</text>
</comment>
<evidence type="ECO:0000313" key="2">
    <source>
        <dbReference type="Proteomes" id="UP000887009"/>
    </source>
</evidence>
<dbReference type="AlphaFoldDB" id="A0AAI9PAK3"/>
<dbReference type="RefSeq" id="WP_309295693.1">
    <property type="nucleotide sequence ID" value="NZ_BPNL01000031.1"/>
</dbReference>
<evidence type="ECO:0008006" key="3">
    <source>
        <dbReference type="Google" id="ProtNLM"/>
    </source>
</evidence>
<dbReference type="InterPro" id="IPR010982">
    <property type="entry name" value="Lambda_DNA-bd_dom_sf"/>
</dbReference>
<protein>
    <recommendedName>
        <fullName evidence="3">Cro/Cl family transcriptional regulator</fullName>
    </recommendedName>
</protein>
<name>A0AAI9PAK3_AERCA</name>
<dbReference type="EMBL" id="BPNL01000031">
    <property type="protein sequence ID" value="GJA55288.1"/>
    <property type="molecule type" value="Genomic_DNA"/>
</dbReference>
<organism evidence="1 2">
    <name type="scientific">Aeromonas caviae</name>
    <name type="common">Aeromonas punctata</name>
    <dbReference type="NCBI Taxonomy" id="648"/>
    <lineage>
        <taxon>Bacteria</taxon>
        <taxon>Pseudomonadati</taxon>
        <taxon>Pseudomonadota</taxon>
        <taxon>Gammaproteobacteria</taxon>
        <taxon>Aeromonadales</taxon>
        <taxon>Aeromonadaceae</taxon>
        <taxon>Aeromonas</taxon>
    </lineage>
</organism>
<dbReference type="GO" id="GO:0003677">
    <property type="term" value="F:DNA binding"/>
    <property type="evidence" value="ECO:0007669"/>
    <property type="project" value="InterPro"/>
</dbReference>
<dbReference type="Proteomes" id="UP000887009">
    <property type="component" value="Unassembled WGS sequence"/>
</dbReference>
<gene>
    <name evidence="1" type="ORF">KAM348_27110</name>
</gene>
<proteinExistence type="predicted"/>